<evidence type="ECO:0000313" key="2">
    <source>
        <dbReference type="Proteomes" id="UP000820818"/>
    </source>
</evidence>
<dbReference type="AlphaFoldDB" id="A0AAD5KMW3"/>
<protein>
    <submittedName>
        <fullName evidence="1">Uncharacterized protein</fullName>
    </submittedName>
</protein>
<comment type="caution">
    <text evidence="1">The sequence shown here is derived from an EMBL/GenBank/DDBJ whole genome shotgun (WGS) entry which is preliminary data.</text>
</comment>
<dbReference type="EMBL" id="WJBH02000007">
    <property type="protein sequence ID" value="KAI9556137.1"/>
    <property type="molecule type" value="Genomic_DNA"/>
</dbReference>
<gene>
    <name evidence="1" type="ORF">GHT06_018711</name>
</gene>
<organism evidence="1 2">
    <name type="scientific">Daphnia sinensis</name>
    <dbReference type="NCBI Taxonomy" id="1820382"/>
    <lineage>
        <taxon>Eukaryota</taxon>
        <taxon>Metazoa</taxon>
        <taxon>Ecdysozoa</taxon>
        <taxon>Arthropoda</taxon>
        <taxon>Crustacea</taxon>
        <taxon>Branchiopoda</taxon>
        <taxon>Diplostraca</taxon>
        <taxon>Cladocera</taxon>
        <taxon>Anomopoda</taxon>
        <taxon>Daphniidae</taxon>
        <taxon>Daphnia</taxon>
        <taxon>Daphnia similis group</taxon>
    </lineage>
</organism>
<keyword evidence="2" id="KW-1185">Reference proteome</keyword>
<name>A0AAD5KMW3_9CRUS</name>
<dbReference type="Proteomes" id="UP000820818">
    <property type="component" value="Linkage Group LG7"/>
</dbReference>
<accession>A0AAD5KMW3</accession>
<sequence length="85" mass="9906">MAFFNEASCLSSRRKSLKTNAMASCCASFSESFLDNFFDRFFERFFDRFLDCLVCRLTGLLASSSRWCGLWMNSPRWNRPSSTSR</sequence>
<proteinExistence type="predicted"/>
<evidence type="ECO:0000313" key="1">
    <source>
        <dbReference type="EMBL" id="KAI9556137.1"/>
    </source>
</evidence>
<reference evidence="1 2" key="1">
    <citation type="submission" date="2022-05" db="EMBL/GenBank/DDBJ databases">
        <title>A multi-omics perspective on studying reproductive biology in Daphnia sinensis.</title>
        <authorList>
            <person name="Jia J."/>
        </authorList>
    </citation>
    <scope>NUCLEOTIDE SEQUENCE [LARGE SCALE GENOMIC DNA]</scope>
    <source>
        <strain evidence="1 2">WSL</strain>
    </source>
</reference>